<evidence type="ECO:0000313" key="2">
    <source>
        <dbReference type="EMBL" id="GGY80148.1"/>
    </source>
</evidence>
<keyword evidence="1" id="KW-0472">Membrane</keyword>
<keyword evidence="3" id="KW-1185">Reference proteome</keyword>
<feature type="transmembrane region" description="Helical" evidence="1">
    <location>
        <begin position="254"/>
        <end position="273"/>
    </location>
</feature>
<protein>
    <recommendedName>
        <fullName evidence="4">Transglutaminase-like superfamily protein</fullName>
    </recommendedName>
</protein>
<proteinExistence type="predicted"/>
<evidence type="ECO:0008006" key="4">
    <source>
        <dbReference type="Google" id="ProtNLM"/>
    </source>
</evidence>
<dbReference type="Proteomes" id="UP000601597">
    <property type="component" value="Unassembled WGS sequence"/>
</dbReference>
<keyword evidence="1" id="KW-1133">Transmembrane helix</keyword>
<gene>
    <name evidence="2" type="ORF">GCM10007071_29340</name>
</gene>
<name>A0ABQ3B613_9GAMM</name>
<accession>A0ABQ3B613</accession>
<evidence type="ECO:0000256" key="1">
    <source>
        <dbReference type="SAM" id="Phobius"/>
    </source>
</evidence>
<comment type="caution">
    <text evidence="2">The sequence shown here is derived from an EMBL/GenBank/DDBJ whole genome shotgun (WGS) entry which is preliminary data.</text>
</comment>
<reference evidence="3" key="1">
    <citation type="journal article" date="2019" name="Int. J. Syst. Evol. Microbiol.">
        <title>The Global Catalogue of Microorganisms (GCM) 10K type strain sequencing project: providing services to taxonomists for standard genome sequencing and annotation.</title>
        <authorList>
            <consortium name="The Broad Institute Genomics Platform"/>
            <consortium name="The Broad Institute Genome Sequencing Center for Infectious Disease"/>
            <person name="Wu L."/>
            <person name="Ma J."/>
        </authorList>
    </citation>
    <scope>NUCLEOTIDE SEQUENCE [LARGE SCALE GENOMIC DNA]</scope>
    <source>
        <strain evidence="3">KCTC 22280</strain>
    </source>
</reference>
<evidence type="ECO:0000313" key="3">
    <source>
        <dbReference type="Proteomes" id="UP000601597"/>
    </source>
</evidence>
<keyword evidence="1" id="KW-0812">Transmembrane</keyword>
<sequence length="287" mass="33761">MQDVRPLYMWLGVFCLIIGIILLSINLYGLTQHIRKPGLGVSDHEQLRFIPDEVWSYQESMTAIDQLGRIDDRNQLAETANNVVNQSLVHVDWKRVDPQEYRQLVPIWENYFLWAIGQFSGLPQFERYHYADYRRNIRRGIGICGDASTILSSVMDRYDVPNRIISFRGHVIVEYQDESGDHYLMDPDFGVSLDTSLKGLLRDPESFKHRYLSAGYSEGEIDYLFEAYAKGYSIFEDTYHFMTLRYWFEEVSYLAKWLMPILMIVLSGIYLLWPRRPIDNGRIRSNE</sequence>
<dbReference type="EMBL" id="BMXV01000007">
    <property type="protein sequence ID" value="GGY80148.1"/>
    <property type="molecule type" value="Genomic_DNA"/>
</dbReference>
<feature type="transmembrane region" description="Helical" evidence="1">
    <location>
        <begin position="7"/>
        <end position="29"/>
    </location>
</feature>
<organism evidence="2 3">
    <name type="scientific">Marinobacter zhanjiangensis</name>
    <dbReference type="NCBI Taxonomy" id="578215"/>
    <lineage>
        <taxon>Bacteria</taxon>
        <taxon>Pseudomonadati</taxon>
        <taxon>Pseudomonadota</taxon>
        <taxon>Gammaproteobacteria</taxon>
        <taxon>Pseudomonadales</taxon>
        <taxon>Marinobacteraceae</taxon>
        <taxon>Marinobacter</taxon>
    </lineage>
</organism>